<dbReference type="HOGENOM" id="CLU_930451_0_0_6"/>
<dbReference type="Proteomes" id="UP000253740">
    <property type="component" value="Unassembled WGS sequence"/>
</dbReference>
<keyword evidence="1" id="KW-0732">Signal</keyword>
<dbReference type="InterPro" id="IPR046603">
    <property type="entry name" value="DUF6662"/>
</dbReference>
<dbReference type="RefSeq" id="WP_062535116.1">
    <property type="nucleotide sequence ID" value="NZ_DF970160.1"/>
</dbReference>
<evidence type="ECO:0000313" key="2">
    <source>
        <dbReference type="EMBL" id="GAN43661.1"/>
    </source>
</evidence>
<evidence type="ECO:0000313" key="4">
    <source>
        <dbReference type="Proteomes" id="UP000253740"/>
    </source>
</evidence>
<gene>
    <name evidence="2" type="ORF">MBSD_0170</name>
    <name evidence="3" type="ORF">MBSD_n0678</name>
</gene>
<keyword evidence="4" id="KW-1185">Reference proteome</keyword>
<dbReference type="EMBL" id="DF952378">
    <property type="protein sequence ID" value="GAN43661.1"/>
    <property type="molecule type" value="Genomic_DNA"/>
</dbReference>
<sequence length="296" mass="33784">MLRRTRAALLALALLVPLVAARAGESPFGWIYTADIHPAGTFEYEHWSFLQQGQAGGDYRHLQNREELEFGITSKFQMSAYLNWSYVNALRNEPDGTTGGPGTDLGPGDDPFGRFRRTHFDSVSVEAIYQILNPLTDRFGLAVYAEPAIGPDERELELRLIAQKNFLDDRLILAGNLMAEIEREEMKMALEKATMVDLAFGASYRFADHWSLGLEARNHREFEGYGLGNKEHSAWFLGPNLHYAAQHWWLTAAWRHQLPVVQAFTEEQREVVRGDRIYGDEHARNEFMLKIGIPFR</sequence>
<evidence type="ECO:0000313" key="3">
    <source>
        <dbReference type="EMBL" id="GAP65389.1"/>
    </source>
</evidence>
<reference evidence="3" key="2">
    <citation type="submission" date="2015-08" db="EMBL/GenBank/DDBJ databases">
        <title>Complete DNA Sequence of Pseudomonas syringae pv. actinidiae, the Causal Agent of Kiwifruit Canker Disease.</title>
        <authorList>
            <person name="Rikkerink E.H.A."/>
            <person name="Fineran P.C."/>
        </authorList>
    </citation>
    <scope>NUCLEOTIDE SEQUENCE</scope>
    <source>
        <strain evidence="3">SkMP5</strain>
    </source>
</reference>
<name>A0A0K8QKM8_9GAMM</name>
<dbReference type="Pfam" id="PF20367">
    <property type="entry name" value="DUF6662"/>
    <property type="match status" value="1"/>
</dbReference>
<proteinExistence type="predicted"/>
<dbReference type="STRING" id="1475481.GCA_000953855_00689"/>
<evidence type="ECO:0000256" key="1">
    <source>
        <dbReference type="SAM" id="SignalP"/>
    </source>
</evidence>
<evidence type="ECO:0008006" key="5">
    <source>
        <dbReference type="Google" id="ProtNLM"/>
    </source>
</evidence>
<organism evidence="3">
    <name type="scientific">Mizugakiibacter sediminis</name>
    <dbReference type="NCBI Taxonomy" id="1475481"/>
    <lineage>
        <taxon>Bacteria</taxon>
        <taxon>Pseudomonadati</taxon>
        <taxon>Pseudomonadota</taxon>
        <taxon>Gammaproteobacteria</taxon>
        <taxon>Lysobacterales</taxon>
        <taxon>Rhodanobacteraceae</taxon>
        <taxon>Mizugakiibacter</taxon>
    </lineage>
</organism>
<feature type="chain" id="PRO_5007415057" description="Lipoprotein" evidence="1">
    <location>
        <begin position="24"/>
        <end position="296"/>
    </location>
</feature>
<dbReference type="OrthoDB" id="3078733at2"/>
<accession>A0A0K8QKM8</accession>
<dbReference type="AlphaFoldDB" id="A0A0K8QKM8"/>
<dbReference type="EMBL" id="DF970160">
    <property type="protein sequence ID" value="GAP65389.1"/>
    <property type="molecule type" value="Genomic_DNA"/>
</dbReference>
<feature type="signal peptide" evidence="1">
    <location>
        <begin position="1"/>
        <end position="23"/>
    </location>
</feature>
<reference evidence="2" key="1">
    <citation type="submission" date="2015-03" db="EMBL/GenBank/DDBJ databases">
        <title>Draft genome sequence of Mizugakiibacter sediminis skMP5.</title>
        <authorList>
            <person name="Watanabe T."/>
            <person name="Kojima H."/>
            <person name="Fukui M."/>
        </authorList>
    </citation>
    <scope>NUCLEOTIDE SEQUENCE</scope>
    <source>
        <strain evidence="2">SkMP5</strain>
    </source>
</reference>
<protein>
    <recommendedName>
        <fullName evidence="5">Lipoprotein</fullName>
    </recommendedName>
</protein>